<proteinExistence type="predicted"/>
<dbReference type="AlphaFoldDB" id="A0AAQ3SZ02"/>
<feature type="region of interest" description="Disordered" evidence="1">
    <location>
        <begin position="1"/>
        <end position="24"/>
    </location>
</feature>
<keyword evidence="3" id="KW-1185">Reference proteome</keyword>
<feature type="compositionally biased region" description="Low complexity" evidence="1">
    <location>
        <begin position="158"/>
        <end position="167"/>
    </location>
</feature>
<protein>
    <submittedName>
        <fullName evidence="2">Uncharacterized protein</fullName>
    </submittedName>
</protein>
<organism evidence="2 3">
    <name type="scientific">Paspalum notatum var. saurae</name>
    <dbReference type="NCBI Taxonomy" id="547442"/>
    <lineage>
        <taxon>Eukaryota</taxon>
        <taxon>Viridiplantae</taxon>
        <taxon>Streptophyta</taxon>
        <taxon>Embryophyta</taxon>
        <taxon>Tracheophyta</taxon>
        <taxon>Spermatophyta</taxon>
        <taxon>Magnoliopsida</taxon>
        <taxon>Liliopsida</taxon>
        <taxon>Poales</taxon>
        <taxon>Poaceae</taxon>
        <taxon>PACMAD clade</taxon>
        <taxon>Panicoideae</taxon>
        <taxon>Andropogonodae</taxon>
        <taxon>Paspaleae</taxon>
        <taxon>Paspalinae</taxon>
        <taxon>Paspalum</taxon>
    </lineage>
</organism>
<evidence type="ECO:0000313" key="2">
    <source>
        <dbReference type="EMBL" id="WVZ63185.1"/>
    </source>
</evidence>
<sequence>MDGAATAGGSGEPAANGSKAEEQQFDPSRMIGIIKRKALIKDLAAAYQAQCIASCKELLQLQRKWEEEQYVEAKMPEEPRSLMMKTSKHRKRLPVLLLPYPHSDLLLGLGKKPANREQRSLAPTATRRAAPQHAPPRGKPAASWPSLGATPPRRSPRSRGPTLRSTTASLGSANAYGLRAVHALCLAPASPLARPCLATRAAPAWVNPAASAALPWELGTPDTTAQVHPSLFTRAVLATSGRLEVVSEVFNVSGLKAHSILLQSHEPEKITPQHCLFLSYRPKPDANMLDPFSLTSARNADATTSRSTVHTSSASFLAGSGWVGWPG</sequence>
<evidence type="ECO:0000256" key="1">
    <source>
        <dbReference type="SAM" id="MobiDB-lite"/>
    </source>
</evidence>
<feature type="compositionally biased region" description="Gly residues" evidence="1">
    <location>
        <begin position="1"/>
        <end position="11"/>
    </location>
</feature>
<accession>A0AAQ3SZ02</accession>
<dbReference type="Proteomes" id="UP001341281">
    <property type="component" value="Chromosome 03"/>
</dbReference>
<evidence type="ECO:0000313" key="3">
    <source>
        <dbReference type="Proteomes" id="UP001341281"/>
    </source>
</evidence>
<dbReference type="PANTHER" id="PTHR37242">
    <property type="entry name" value="OS09G0569450 PROTEIN"/>
    <property type="match status" value="1"/>
</dbReference>
<dbReference type="EMBL" id="CP144747">
    <property type="protein sequence ID" value="WVZ63185.1"/>
    <property type="molecule type" value="Genomic_DNA"/>
</dbReference>
<dbReference type="PANTHER" id="PTHR37242:SF1">
    <property type="entry name" value="OS09G0569450 PROTEIN"/>
    <property type="match status" value="1"/>
</dbReference>
<feature type="region of interest" description="Disordered" evidence="1">
    <location>
        <begin position="108"/>
        <end position="168"/>
    </location>
</feature>
<reference evidence="2 3" key="1">
    <citation type="submission" date="2024-02" db="EMBL/GenBank/DDBJ databases">
        <title>High-quality chromosome-scale genome assembly of Pensacola bahiagrass (Paspalum notatum Flugge var. saurae).</title>
        <authorList>
            <person name="Vega J.M."/>
            <person name="Podio M."/>
            <person name="Orjuela J."/>
            <person name="Siena L.A."/>
            <person name="Pessino S.C."/>
            <person name="Combes M.C."/>
            <person name="Mariac C."/>
            <person name="Albertini E."/>
            <person name="Pupilli F."/>
            <person name="Ortiz J.P.A."/>
            <person name="Leblanc O."/>
        </authorList>
    </citation>
    <scope>NUCLEOTIDE SEQUENCE [LARGE SCALE GENOMIC DNA]</scope>
    <source>
        <strain evidence="2">R1</strain>
        <tissue evidence="2">Leaf</tissue>
    </source>
</reference>
<gene>
    <name evidence="2" type="ORF">U9M48_012839</name>
</gene>
<name>A0AAQ3SZ02_PASNO</name>